<keyword evidence="6" id="KW-1185">Reference proteome</keyword>
<dbReference type="SUPFAM" id="SSF53335">
    <property type="entry name" value="S-adenosyl-L-methionine-dependent methyltransferases"/>
    <property type="match status" value="1"/>
</dbReference>
<protein>
    <submittedName>
        <fullName evidence="5">Methyltransferase domain-containing protein</fullName>
    </submittedName>
</protein>
<evidence type="ECO:0000256" key="2">
    <source>
        <dbReference type="ARBA" id="ARBA00022603"/>
    </source>
</evidence>
<reference evidence="5 6" key="1">
    <citation type="submission" date="2019-03" db="EMBL/GenBank/DDBJ databases">
        <title>Draft genome sequences of novel Actinobacteria.</title>
        <authorList>
            <person name="Sahin N."/>
            <person name="Ay H."/>
            <person name="Saygin H."/>
        </authorList>
    </citation>
    <scope>NUCLEOTIDE SEQUENCE [LARGE SCALE GENOMIC DNA]</scope>
    <source>
        <strain evidence="5 6">16K404</strain>
    </source>
</reference>
<dbReference type="GO" id="GO:0008276">
    <property type="term" value="F:protein methyltransferase activity"/>
    <property type="evidence" value="ECO:0007669"/>
    <property type="project" value="TreeGrafter"/>
</dbReference>
<evidence type="ECO:0000256" key="4">
    <source>
        <dbReference type="ARBA" id="ARBA00022691"/>
    </source>
</evidence>
<dbReference type="InterPro" id="IPR029063">
    <property type="entry name" value="SAM-dependent_MTases_sf"/>
</dbReference>
<dbReference type="PROSITE" id="PS00092">
    <property type="entry name" value="N6_MTASE"/>
    <property type="match status" value="1"/>
</dbReference>
<dbReference type="PANTHER" id="PTHR45875:SF1">
    <property type="entry name" value="METHYLTRANSFERASE N6AMT1"/>
    <property type="match status" value="1"/>
</dbReference>
<keyword evidence="4" id="KW-0949">S-adenosyl-L-methionine</keyword>
<dbReference type="RefSeq" id="WP_132623759.1">
    <property type="nucleotide sequence ID" value="NZ_SMKV01000016.1"/>
</dbReference>
<dbReference type="InterPro" id="IPR052190">
    <property type="entry name" value="Euk-Arch_PrmC-MTase"/>
</dbReference>
<dbReference type="PRINTS" id="PR00507">
    <property type="entry name" value="N12N6MTFRASE"/>
</dbReference>
<gene>
    <name evidence="5" type="ORF">E1161_14890</name>
</gene>
<sequence>MRLLRTSAVYRPQGDTWLLARALGDAGIKPGSRVLDVGTGTGALALAAARTGAGEVTAVDVSIAAVAVAGVNAWLRGLPVRAERGDALARDYSDPFDVVVANPPYVPAQGPEPPRGAARAWDAGYDGRAVIDRLCVRAPELLGSGGTLLLVQSDLADVEATLARLRAGGLKAAVVDRQAQAFGPVLDERATMMEDRGLIRRGQRCEELVVIRADRPR</sequence>
<dbReference type="NCBIfam" id="TIGR00537">
    <property type="entry name" value="hemK_rel_arch"/>
    <property type="match status" value="1"/>
</dbReference>
<dbReference type="GO" id="GO:0035657">
    <property type="term" value="C:eRF1 methyltransferase complex"/>
    <property type="evidence" value="ECO:0007669"/>
    <property type="project" value="TreeGrafter"/>
</dbReference>
<dbReference type="OrthoDB" id="8746524at2"/>
<dbReference type="Gene3D" id="3.40.50.150">
    <property type="entry name" value="Vaccinia Virus protein VP39"/>
    <property type="match status" value="1"/>
</dbReference>
<evidence type="ECO:0000313" key="6">
    <source>
        <dbReference type="Proteomes" id="UP000294744"/>
    </source>
</evidence>
<comment type="caution">
    <text evidence="5">The sequence shown here is derived from an EMBL/GenBank/DDBJ whole genome shotgun (WGS) entry which is preliminary data.</text>
</comment>
<evidence type="ECO:0000256" key="1">
    <source>
        <dbReference type="ARBA" id="ARBA00006149"/>
    </source>
</evidence>
<dbReference type="EMBL" id="SMKV01000016">
    <property type="protein sequence ID" value="TDC91839.1"/>
    <property type="molecule type" value="Genomic_DNA"/>
</dbReference>
<accession>A0A4R4UYC2</accession>
<comment type="similarity">
    <text evidence="1">Belongs to the eukaryotic/archaeal PrmC-related family.</text>
</comment>
<name>A0A4R4UYC2_9PSEU</name>
<dbReference type="GO" id="GO:0008757">
    <property type="term" value="F:S-adenosylmethionine-dependent methyltransferase activity"/>
    <property type="evidence" value="ECO:0007669"/>
    <property type="project" value="TreeGrafter"/>
</dbReference>
<proteinExistence type="inferred from homology"/>
<dbReference type="InterPro" id="IPR002052">
    <property type="entry name" value="DNA_methylase_N6_adenine_CS"/>
</dbReference>
<dbReference type="AlphaFoldDB" id="A0A4R4UYC2"/>
<evidence type="ECO:0000313" key="5">
    <source>
        <dbReference type="EMBL" id="TDC91839.1"/>
    </source>
</evidence>
<dbReference type="Proteomes" id="UP000294744">
    <property type="component" value="Unassembled WGS sequence"/>
</dbReference>
<dbReference type="Pfam" id="PF06325">
    <property type="entry name" value="PrmA"/>
    <property type="match status" value="1"/>
</dbReference>
<keyword evidence="2 5" id="KW-0489">Methyltransferase</keyword>
<dbReference type="GO" id="GO:0003676">
    <property type="term" value="F:nucleic acid binding"/>
    <property type="evidence" value="ECO:0007669"/>
    <property type="project" value="InterPro"/>
</dbReference>
<dbReference type="PANTHER" id="PTHR45875">
    <property type="entry name" value="METHYLTRANSFERASE N6AMT1"/>
    <property type="match status" value="1"/>
</dbReference>
<evidence type="ECO:0000256" key="3">
    <source>
        <dbReference type="ARBA" id="ARBA00022679"/>
    </source>
</evidence>
<dbReference type="InterPro" id="IPR004557">
    <property type="entry name" value="PrmC-related"/>
</dbReference>
<organism evidence="5 6">
    <name type="scientific">Saccharopolyspora aridisoli</name>
    <dbReference type="NCBI Taxonomy" id="2530385"/>
    <lineage>
        <taxon>Bacteria</taxon>
        <taxon>Bacillati</taxon>
        <taxon>Actinomycetota</taxon>
        <taxon>Actinomycetes</taxon>
        <taxon>Pseudonocardiales</taxon>
        <taxon>Pseudonocardiaceae</taxon>
        <taxon>Saccharopolyspora</taxon>
    </lineage>
</organism>
<dbReference type="GO" id="GO:0032259">
    <property type="term" value="P:methylation"/>
    <property type="evidence" value="ECO:0007669"/>
    <property type="project" value="UniProtKB-KW"/>
</dbReference>
<keyword evidence="3 5" id="KW-0808">Transferase</keyword>